<comment type="caution">
    <text evidence="7">The sequence shown here is derived from an EMBL/GenBank/DDBJ whole genome shotgun (WGS) entry which is preliminary data.</text>
</comment>
<accession>A0AAE4AQC6</accession>
<comment type="subcellular location">
    <subcellularLocation>
        <location evidence="1">Membrane</location>
    </subcellularLocation>
</comment>
<dbReference type="EMBL" id="JAUSUL010000001">
    <property type="protein sequence ID" value="MDQ0313931.1"/>
    <property type="molecule type" value="Genomic_DNA"/>
</dbReference>
<feature type="region of interest" description="Disordered" evidence="4">
    <location>
        <begin position="163"/>
        <end position="185"/>
    </location>
</feature>
<evidence type="ECO:0000256" key="3">
    <source>
        <dbReference type="ARBA" id="ARBA00023136"/>
    </source>
</evidence>
<keyword evidence="8" id="KW-1185">Reference proteome</keyword>
<sequence length="639" mass="68989">MRCSFRARSLAALWVFGVVTATAPTPAAAFELFGFKFFGRDDADETDTVIGEPQPYTVEFEVSGDTGDEGRLKAASSLWKERDRPASGAAGLIARARGDYRNLVYALYASARYGGTVSITIDGRQAADIPPDAPLSETAEVKIAVDPGPLFLFDQTLIRNRAPYPTDRKDTVPTPESGGFEPGQPARSTVILQAESRAVEAWRQQGYAKAKAGPRSVTANHPNETVDATLEMQPGRKAHFGPTDVTGTERMDPRFVAYMAGLKPGEEFDPDAVKRASTRLARLDVFSSLRIVEDETIGPDGSLPMHILVSERKLHRIGVGGSFSTIDGLGLEAYWLHRNLFGRAEQLRIEGRVSNFDNKTNPEDFTYRAGATFTKPGVGTPDSNFSASAYAEREVLDTYTKTGVSGQAGFTHQFSEALQARAYLTGQHAQFEDDVYGTRDFTTGGFLGAFTYDTRNNIGNPSRGHYVDVTALPFYEFNYANAAARFTAEARTYYGVGGDNRLILAGRAKIGTLFGPSIAQLPPDQVFFTGGGGSVRGYPYRSIGVEVGNNVVGGKSLVEGNVELRGRITETIGAVAFLDAGAVGANSTPDFDQNVKFGAGVGLRYFTSVGPIRFDVAVPLEKRDGDPDFAFYVGIGQAF</sequence>
<dbReference type="InterPro" id="IPR039910">
    <property type="entry name" value="D15-like"/>
</dbReference>
<keyword evidence="2" id="KW-0812">Transmembrane</keyword>
<gene>
    <name evidence="7" type="ORF">J2S73_000368</name>
</gene>
<dbReference type="Gene3D" id="3.10.20.310">
    <property type="entry name" value="membrane protein fhac"/>
    <property type="match status" value="1"/>
</dbReference>
<dbReference type="RefSeq" id="WP_306883721.1">
    <property type="nucleotide sequence ID" value="NZ_JAUSUL010000001.1"/>
</dbReference>
<feature type="chain" id="PRO_5042101980" evidence="5">
    <location>
        <begin position="24"/>
        <end position="639"/>
    </location>
</feature>
<feature type="domain" description="Bacterial surface antigen (D15)" evidence="6">
    <location>
        <begin position="339"/>
        <end position="639"/>
    </location>
</feature>
<evidence type="ECO:0000256" key="4">
    <source>
        <dbReference type="SAM" id="MobiDB-lite"/>
    </source>
</evidence>
<dbReference type="Pfam" id="PF01103">
    <property type="entry name" value="Omp85"/>
    <property type="match status" value="1"/>
</dbReference>
<dbReference type="Gene3D" id="2.40.160.50">
    <property type="entry name" value="membrane protein fhac: a member of the omp85/tpsb transporter family"/>
    <property type="match status" value="1"/>
</dbReference>
<proteinExistence type="predicted"/>
<organism evidence="7 8">
    <name type="scientific">Amorphus orientalis</name>
    <dbReference type="NCBI Taxonomy" id="649198"/>
    <lineage>
        <taxon>Bacteria</taxon>
        <taxon>Pseudomonadati</taxon>
        <taxon>Pseudomonadota</taxon>
        <taxon>Alphaproteobacteria</taxon>
        <taxon>Hyphomicrobiales</taxon>
        <taxon>Amorphaceae</taxon>
        <taxon>Amorphus</taxon>
    </lineage>
</organism>
<dbReference type="PANTHER" id="PTHR12815:SF42">
    <property type="entry name" value="BACTERIAL SURFACE ANTIGEN (D15) DOMAIN-CONTAINING PROTEIN"/>
    <property type="match status" value="1"/>
</dbReference>
<keyword evidence="3" id="KW-0472">Membrane</keyword>
<evidence type="ECO:0000313" key="7">
    <source>
        <dbReference type="EMBL" id="MDQ0313931.1"/>
    </source>
</evidence>
<name>A0AAE4AQC6_9HYPH</name>
<keyword evidence="5" id="KW-0732">Signal</keyword>
<evidence type="ECO:0000256" key="5">
    <source>
        <dbReference type="SAM" id="SignalP"/>
    </source>
</evidence>
<evidence type="ECO:0000256" key="2">
    <source>
        <dbReference type="ARBA" id="ARBA00022452"/>
    </source>
</evidence>
<dbReference type="AlphaFoldDB" id="A0AAE4AQC6"/>
<evidence type="ECO:0000313" key="8">
    <source>
        <dbReference type="Proteomes" id="UP001229244"/>
    </source>
</evidence>
<protein>
    <submittedName>
        <fullName evidence="7">Translocation and assembly module TamA</fullName>
    </submittedName>
</protein>
<evidence type="ECO:0000256" key="1">
    <source>
        <dbReference type="ARBA" id="ARBA00004370"/>
    </source>
</evidence>
<dbReference type="Proteomes" id="UP001229244">
    <property type="component" value="Unassembled WGS sequence"/>
</dbReference>
<evidence type="ECO:0000259" key="6">
    <source>
        <dbReference type="Pfam" id="PF01103"/>
    </source>
</evidence>
<dbReference type="PANTHER" id="PTHR12815">
    <property type="entry name" value="SORTING AND ASSEMBLY MACHINERY SAMM50 PROTEIN FAMILY MEMBER"/>
    <property type="match status" value="1"/>
</dbReference>
<dbReference type="GO" id="GO:0019867">
    <property type="term" value="C:outer membrane"/>
    <property type="evidence" value="ECO:0007669"/>
    <property type="project" value="InterPro"/>
</dbReference>
<reference evidence="7" key="1">
    <citation type="submission" date="2023-07" db="EMBL/GenBank/DDBJ databases">
        <title>Genomic Encyclopedia of Type Strains, Phase IV (KMG-IV): sequencing the most valuable type-strain genomes for metagenomic binning, comparative biology and taxonomic classification.</title>
        <authorList>
            <person name="Goeker M."/>
        </authorList>
    </citation>
    <scope>NUCLEOTIDE SEQUENCE</scope>
    <source>
        <strain evidence="7">DSM 21202</strain>
    </source>
</reference>
<feature type="signal peptide" evidence="5">
    <location>
        <begin position="1"/>
        <end position="23"/>
    </location>
</feature>
<dbReference type="InterPro" id="IPR000184">
    <property type="entry name" value="Bac_surfAg_D15"/>
</dbReference>
<keyword evidence="2" id="KW-1134">Transmembrane beta strand</keyword>